<dbReference type="EMBL" id="DVNI01000078">
    <property type="protein sequence ID" value="HIU64367.1"/>
    <property type="molecule type" value="Genomic_DNA"/>
</dbReference>
<gene>
    <name evidence="4" type="ORF">IAB06_04985</name>
</gene>
<name>A0A9D1MQ59_9FIRM</name>
<evidence type="ECO:0000256" key="1">
    <source>
        <dbReference type="PROSITE-ProRule" id="PRU00285"/>
    </source>
</evidence>
<dbReference type="PROSITE" id="PS01031">
    <property type="entry name" value="SHSP"/>
    <property type="match status" value="1"/>
</dbReference>
<dbReference type="AlphaFoldDB" id="A0A9D1MQ59"/>
<comment type="similarity">
    <text evidence="1 2">Belongs to the small heat shock protein (HSP20) family.</text>
</comment>
<reference evidence="4" key="2">
    <citation type="journal article" date="2021" name="PeerJ">
        <title>Extensive microbial diversity within the chicken gut microbiome revealed by metagenomics and culture.</title>
        <authorList>
            <person name="Gilroy R."/>
            <person name="Ravi A."/>
            <person name="Getino M."/>
            <person name="Pursley I."/>
            <person name="Horton D.L."/>
            <person name="Alikhan N.F."/>
            <person name="Baker D."/>
            <person name="Gharbi K."/>
            <person name="Hall N."/>
            <person name="Watson M."/>
            <person name="Adriaenssens E.M."/>
            <person name="Foster-Nyarko E."/>
            <person name="Jarju S."/>
            <person name="Secka A."/>
            <person name="Antonio M."/>
            <person name="Oren A."/>
            <person name="Chaudhuri R.R."/>
            <person name="La Ragione R."/>
            <person name="Hildebrand F."/>
            <person name="Pallen M.J."/>
        </authorList>
    </citation>
    <scope>NUCLEOTIDE SEQUENCE</scope>
    <source>
        <strain evidence="4">CHK160-1198</strain>
    </source>
</reference>
<sequence>MRNLVPFNKRKDELLPIGFQNMLDDFFADGWPFTRSLAGDTFKIDIKENDNEYTIDAELPGITKEEVFLSFEDGTLKLGFNKEEVKDESTDHYIHKERRSSSALRNIYLKDATAEGIKARLDNGVLNVIVPKKAHADNAIQIEVE</sequence>
<evidence type="ECO:0000313" key="5">
    <source>
        <dbReference type="Proteomes" id="UP000824099"/>
    </source>
</evidence>
<feature type="domain" description="SHSP" evidence="3">
    <location>
        <begin position="35"/>
        <end position="145"/>
    </location>
</feature>
<evidence type="ECO:0000313" key="4">
    <source>
        <dbReference type="EMBL" id="HIU64367.1"/>
    </source>
</evidence>
<accession>A0A9D1MQ59</accession>
<dbReference type="SUPFAM" id="SSF49764">
    <property type="entry name" value="HSP20-like chaperones"/>
    <property type="match status" value="1"/>
</dbReference>
<proteinExistence type="inferred from homology"/>
<dbReference type="InterPro" id="IPR031107">
    <property type="entry name" value="Small_HSP"/>
</dbReference>
<dbReference type="InterPro" id="IPR008978">
    <property type="entry name" value="HSP20-like_chaperone"/>
</dbReference>
<dbReference type="Proteomes" id="UP000824099">
    <property type="component" value="Unassembled WGS sequence"/>
</dbReference>
<evidence type="ECO:0000256" key="2">
    <source>
        <dbReference type="RuleBase" id="RU003616"/>
    </source>
</evidence>
<dbReference type="Gene3D" id="2.60.40.790">
    <property type="match status" value="1"/>
</dbReference>
<organism evidence="4 5">
    <name type="scientific">Candidatus Avacidaminococcus intestinavium</name>
    <dbReference type="NCBI Taxonomy" id="2840684"/>
    <lineage>
        <taxon>Bacteria</taxon>
        <taxon>Bacillati</taxon>
        <taxon>Bacillota</taxon>
        <taxon>Negativicutes</taxon>
        <taxon>Acidaminococcales</taxon>
        <taxon>Acidaminococcaceae</taxon>
        <taxon>Acidaminococcaceae incertae sedis</taxon>
        <taxon>Candidatus Avacidaminococcus</taxon>
    </lineage>
</organism>
<dbReference type="InterPro" id="IPR002068">
    <property type="entry name" value="A-crystallin/Hsp20_dom"/>
</dbReference>
<protein>
    <submittedName>
        <fullName evidence="4">Hsp20 family protein</fullName>
    </submittedName>
</protein>
<comment type="caution">
    <text evidence="4">The sequence shown here is derived from an EMBL/GenBank/DDBJ whole genome shotgun (WGS) entry which is preliminary data.</text>
</comment>
<reference evidence="4" key="1">
    <citation type="submission" date="2020-10" db="EMBL/GenBank/DDBJ databases">
        <authorList>
            <person name="Gilroy R."/>
        </authorList>
    </citation>
    <scope>NUCLEOTIDE SEQUENCE</scope>
    <source>
        <strain evidence="4">CHK160-1198</strain>
    </source>
</reference>
<dbReference type="Pfam" id="PF00011">
    <property type="entry name" value="HSP20"/>
    <property type="match status" value="1"/>
</dbReference>
<evidence type="ECO:0000259" key="3">
    <source>
        <dbReference type="PROSITE" id="PS01031"/>
    </source>
</evidence>
<dbReference type="PANTHER" id="PTHR11527">
    <property type="entry name" value="HEAT-SHOCK PROTEIN 20 FAMILY MEMBER"/>
    <property type="match status" value="1"/>
</dbReference>